<name>A0ABR4P295_9HELO</name>
<dbReference type="Gene3D" id="1.10.630.10">
    <property type="entry name" value="Cytochrome P450"/>
    <property type="match status" value="1"/>
</dbReference>
<evidence type="ECO:0000256" key="5">
    <source>
        <dbReference type="RuleBase" id="RU000461"/>
    </source>
</evidence>
<dbReference type="PANTHER" id="PTHR46300">
    <property type="entry name" value="P450, PUTATIVE (EUROFUNG)-RELATED-RELATED"/>
    <property type="match status" value="1"/>
</dbReference>
<comment type="similarity">
    <text evidence="1 5">Belongs to the cytochrome P450 family.</text>
</comment>
<dbReference type="InterPro" id="IPR002401">
    <property type="entry name" value="Cyt_P450_E_grp-I"/>
</dbReference>
<evidence type="ECO:0000256" key="4">
    <source>
        <dbReference type="ARBA" id="ARBA00023004"/>
    </source>
</evidence>
<comment type="caution">
    <text evidence="6">The sequence shown here is derived from an EMBL/GenBank/DDBJ whole genome shotgun (WGS) entry which is preliminary data.</text>
</comment>
<accession>A0ABR4P295</accession>
<dbReference type="PRINTS" id="PR00463">
    <property type="entry name" value="EP450I"/>
</dbReference>
<dbReference type="CDD" id="cd11065">
    <property type="entry name" value="CYP64-like"/>
    <property type="match status" value="1"/>
</dbReference>
<evidence type="ECO:0000313" key="7">
    <source>
        <dbReference type="Proteomes" id="UP001629113"/>
    </source>
</evidence>
<dbReference type="InterPro" id="IPR017972">
    <property type="entry name" value="Cyt_P450_CS"/>
</dbReference>
<evidence type="ECO:0000256" key="2">
    <source>
        <dbReference type="ARBA" id="ARBA00022723"/>
    </source>
</evidence>
<keyword evidence="7" id="KW-1185">Reference proteome</keyword>
<evidence type="ECO:0000256" key="3">
    <source>
        <dbReference type="ARBA" id="ARBA00023002"/>
    </source>
</evidence>
<dbReference type="EMBL" id="JBFCZG010000011">
    <property type="protein sequence ID" value="KAL3417422.1"/>
    <property type="molecule type" value="Genomic_DNA"/>
</dbReference>
<dbReference type="SUPFAM" id="SSF48264">
    <property type="entry name" value="Cytochrome P450"/>
    <property type="match status" value="1"/>
</dbReference>
<dbReference type="PRINTS" id="PR00385">
    <property type="entry name" value="P450"/>
</dbReference>
<proteinExistence type="inferred from homology"/>
<gene>
    <name evidence="6" type="ORF">PVAG01_11422</name>
</gene>
<dbReference type="PROSITE" id="PS00086">
    <property type="entry name" value="CYTOCHROME_P450"/>
    <property type="match status" value="1"/>
</dbReference>
<keyword evidence="5" id="KW-0503">Monooxygenase</keyword>
<dbReference type="PANTHER" id="PTHR46300:SF5">
    <property type="entry name" value="CYTOCHROME P450"/>
    <property type="match status" value="1"/>
</dbReference>
<evidence type="ECO:0000256" key="1">
    <source>
        <dbReference type="ARBA" id="ARBA00010617"/>
    </source>
</evidence>
<evidence type="ECO:0000313" key="6">
    <source>
        <dbReference type="EMBL" id="KAL3417422.1"/>
    </source>
</evidence>
<dbReference type="Pfam" id="PF00067">
    <property type="entry name" value="p450"/>
    <property type="match status" value="1"/>
</dbReference>
<sequence>MEEQGWTGSLTLLRMGQQWRKNRRLFHNAFTPANCVPYRASQQREARKLVGSIIQTPKRWEAHLVTFATTIILNITYGINIESEDDPWVKLAERSSDALSNGGAAGATFVDFFPAVRRLPRWVNFIPSLTYARAQLPTIQQLHNEPYDLVKREMNEGVAKPSFIEKMLTEVGNRGDAKADEVDSYTERDLRSAGATMFVAGSDTTWSTISVFVLNMVLNPEVQIRAQEEIDSVVGSDRLPTFADRANLPFVDYVVQETFRWHPVLPVGVPHKVSEDDYYKGYFIPKGTMVMANASAIHHDPNVYKSPETFDPTRYVPVSQGGRGEPFPIAHFGFGRRICPGQHLGAASVWMVIVTMLATLRFAKAKDEQGQEIVPNGEMSTGFTSHPKSFICDIQPRSEKIASLVAEG</sequence>
<dbReference type="InterPro" id="IPR001128">
    <property type="entry name" value="Cyt_P450"/>
</dbReference>
<dbReference type="InterPro" id="IPR050364">
    <property type="entry name" value="Cytochrome_P450_fung"/>
</dbReference>
<protein>
    <submittedName>
        <fullName evidence="6">Cytochrome P450 1A2</fullName>
    </submittedName>
</protein>
<dbReference type="Proteomes" id="UP001629113">
    <property type="component" value="Unassembled WGS sequence"/>
</dbReference>
<reference evidence="6 7" key="1">
    <citation type="submission" date="2024-06" db="EMBL/GenBank/DDBJ databases">
        <title>Complete genome of Phlyctema vagabunda strain 19-DSS-EL-015.</title>
        <authorList>
            <person name="Fiorenzani C."/>
        </authorList>
    </citation>
    <scope>NUCLEOTIDE SEQUENCE [LARGE SCALE GENOMIC DNA]</scope>
    <source>
        <strain evidence="6 7">19-DSS-EL-015</strain>
    </source>
</reference>
<keyword evidence="4 5" id="KW-0408">Iron</keyword>
<organism evidence="6 7">
    <name type="scientific">Phlyctema vagabunda</name>
    <dbReference type="NCBI Taxonomy" id="108571"/>
    <lineage>
        <taxon>Eukaryota</taxon>
        <taxon>Fungi</taxon>
        <taxon>Dikarya</taxon>
        <taxon>Ascomycota</taxon>
        <taxon>Pezizomycotina</taxon>
        <taxon>Leotiomycetes</taxon>
        <taxon>Helotiales</taxon>
        <taxon>Dermateaceae</taxon>
        <taxon>Phlyctema</taxon>
    </lineage>
</organism>
<keyword evidence="2 5" id="KW-0479">Metal-binding</keyword>
<dbReference type="InterPro" id="IPR036396">
    <property type="entry name" value="Cyt_P450_sf"/>
</dbReference>
<keyword evidence="5" id="KW-0349">Heme</keyword>
<keyword evidence="3 5" id="KW-0560">Oxidoreductase</keyword>